<dbReference type="PROSITE" id="PS50929">
    <property type="entry name" value="ABC_TM1F"/>
    <property type="match status" value="1"/>
</dbReference>
<comment type="caution">
    <text evidence="10">The sequence shown here is derived from an EMBL/GenBank/DDBJ whole genome shotgun (WGS) entry which is preliminary data.</text>
</comment>
<dbReference type="Gene3D" id="3.40.50.300">
    <property type="entry name" value="P-loop containing nucleotide triphosphate hydrolases"/>
    <property type="match status" value="1"/>
</dbReference>
<evidence type="ECO:0000256" key="7">
    <source>
        <dbReference type="SAM" id="Phobius"/>
    </source>
</evidence>
<evidence type="ECO:0000256" key="5">
    <source>
        <dbReference type="ARBA" id="ARBA00022989"/>
    </source>
</evidence>
<feature type="transmembrane region" description="Helical" evidence="7">
    <location>
        <begin position="167"/>
        <end position="190"/>
    </location>
</feature>
<sequence>MSALRLLPAILRLLAEGHRGRLALGALLAAATVLAGIALLGLSGWFITATALAGLVPATALVFDVFAPAAAIRLLALVRTAARYGERLVTHDATLRTLETLRVRLFRAYALPGAARGLLARPGRMLFRLTSDIDALESFYLRLGVPAIAAVGAALVAGAALSFIDGWLGLGFGPFLVFAGLGVPLLAALVGRRAARRRALGLEALRVRTIDLVDGQTDLLLAGRMPAQLGAAKRADAYLAAADDRLNRAECGAGFLLGIAGCLGLVGVLLACALLVEQGAIGTPVAAFALLLALAAMEPFAALRRGAVEIGRSLLAVDRLAPTLLSPLVPSVVPLPLDQRLAVEIRGATCRHDGAAAPVLTALDLAIAKGERVALIGPSGAGKSSLMQAIAGELPQSAGHVATLPSALLTQRSELFRDTVAGNLRLAHAGASEAELWAALDAAGLGADIRALPHGLATRLGDGGLGLSGGQGRRLALARLLLRPVPLWLLDEPTEALDGAVAADVLARVAAAASDRTLVIATHLRREAALADRLIAVGGGGIQREARKGTPGYDDMLAGLRAG</sequence>
<dbReference type="GO" id="GO:0034040">
    <property type="term" value="F:ATPase-coupled lipid transmembrane transporter activity"/>
    <property type="evidence" value="ECO:0007669"/>
    <property type="project" value="TreeGrafter"/>
</dbReference>
<evidence type="ECO:0000259" key="8">
    <source>
        <dbReference type="PROSITE" id="PS50893"/>
    </source>
</evidence>
<dbReference type="Pfam" id="PF00005">
    <property type="entry name" value="ABC_tran"/>
    <property type="match status" value="1"/>
</dbReference>
<dbReference type="SMART" id="SM00382">
    <property type="entry name" value="AAA"/>
    <property type="match status" value="1"/>
</dbReference>
<keyword evidence="11" id="KW-1185">Reference proteome</keyword>
<gene>
    <name evidence="10" type="ORF">DKG74_04680</name>
</gene>
<dbReference type="PROSITE" id="PS50893">
    <property type="entry name" value="ABC_TRANSPORTER_2"/>
    <property type="match status" value="1"/>
</dbReference>
<dbReference type="RefSeq" id="WP_109903139.1">
    <property type="nucleotide sequence ID" value="NZ_QGLE01000002.1"/>
</dbReference>
<reference evidence="10 11" key="1">
    <citation type="submission" date="2018-05" db="EMBL/GenBank/DDBJ databases">
        <title>Zavarzinia sp. HR-AS.</title>
        <authorList>
            <person name="Lee Y."/>
            <person name="Jeon C.O."/>
        </authorList>
    </citation>
    <scope>NUCLEOTIDE SEQUENCE [LARGE SCALE GENOMIC DNA]</scope>
    <source>
        <strain evidence="10 11">HR-AS</strain>
    </source>
</reference>
<feature type="transmembrane region" description="Helical" evidence="7">
    <location>
        <begin position="255"/>
        <end position="276"/>
    </location>
</feature>
<feature type="transmembrane region" description="Helical" evidence="7">
    <location>
        <begin position="53"/>
        <end position="78"/>
    </location>
</feature>
<dbReference type="InterPro" id="IPR011527">
    <property type="entry name" value="ABC1_TM_dom"/>
</dbReference>
<evidence type="ECO:0000256" key="4">
    <source>
        <dbReference type="ARBA" id="ARBA00022840"/>
    </source>
</evidence>
<keyword evidence="6 7" id="KW-0472">Membrane</keyword>
<protein>
    <submittedName>
        <fullName evidence="10">ABC transporter ATP-binding protein</fullName>
    </submittedName>
</protein>
<dbReference type="PANTHER" id="PTHR24221:SF654">
    <property type="entry name" value="ATP-BINDING CASSETTE SUB-FAMILY B MEMBER 6"/>
    <property type="match status" value="1"/>
</dbReference>
<comment type="subcellular location">
    <subcellularLocation>
        <location evidence="1">Cell membrane</location>
        <topology evidence="1">Multi-pass membrane protein</topology>
    </subcellularLocation>
</comment>
<evidence type="ECO:0000256" key="3">
    <source>
        <dbReference type="ARBA" id="ARBA00022741"/>
    </source>
</evidence>
<dbReference type="InterPro" id="IPR027417">
    <property type="entry name" value="P-loop_NTPase"/>
</dbReference>
<dbReference type="GO" id="GO:0005886">
    <property type="term" value="C:plasma membrane"/>
    <property type="evidence" value="ECO:0007669"/>
    <property type="project" value="UniProtKB-SubCell"/>
</dbReference>
<feature type="transmembrane region" description="Helical" evidence="7">
    <location>
        <begin position="139"/>
        <end position="161"/>
    </location>
</feature>
<feature type="transmembrane region" description="Helical" evidence="7">
    <location>
        <begin position="21"/>
        <end position="47"/>
    </location>
</feature>
<keyword evidence="4 10" id="KW-0067">ATP-binding</keyword>
<organism evidence="10 11">
    <name type="scientific">Zavarzinia aquatilis</name>
    <dbReference type="NCBI Taxonomy" id="2211142"/>
    <lineage>
        <taxon>Bacteria</taxon>
        <taxon>Pseudomonadati</taxon>
        <taxon>Pseudomonadota</taxon>
        <taxon>Alphaproteobacteria</taxon>
        <taxon>Rhodospirillales</taxon>
        <taxon>Zavarziniaceae</taxon>
        <taxon>Zavarzinia</taxon>
    </lineage>
</organism>
<evidence type="ECO:0000256" key="1">
    <source>
        <dbReference type="ARBA" id="ARBA00004651"/>
    </source>
</evidence>
<name>A0A317EFK2_9PROT</name>
<dbReference type="Proteomes" id="UP000245461">
    <property type="component" value="Unassembled WGS sequence"/>
</dbReference>
<keyword evidence="2 7" id="KW-0812">Transmembrane</keyword>
<proteinExistence type="predicted"/>
<dbReference type="PANTHER" id="PTHR24221">
    <property type="entry name" value="ATP-BINDING CASSETTE SUB-FAMILY B"/>
    <property type="match status" value="1"/>
</dbReference>
<dbReference type="OrthoDB" id="5288404at2"/>
<dbReference type="GO" id="GO:0140359">
    <property type="term" value="F:ABC-type transporter activity"/>
    <property type="evidence" value="ECO:0007669"/>
    <property type="project" value="InterPro"/>
</dbReference>
<feature type="domain" description="ABC transmembrane type-1" evidence="9">
    <location>
        <begin position="23"/>
        <end position="312"/>
    </location>
</feature>
<dbReference type="InterPro" id="IPR036640">
    <property type="entry name" value="ABC1_TM_sf"/>
</dbReference>
<dbReference type="SUPFAM" id="SSF52540">
    <property type="entry name" value="P-loop containing nucleoside triphosphate hydrolases"/>
    <property type="match status" value="1"/>
</dbReference>
<dbReference type="InterPro" id="IPR003439">
    <property type="entry name" value="ABC_transporter-like_ATP-bd"/>
</dbReference>
<dbReference type="InterPro" id="IPR003593">
    <property type="entry name" value="AAA+_ATPase"/>
</dbReference>
<evidence type="ECO:0000313" key="10">
    <source>
        <dbReference type="EMBL" id="PWR25066.1"/>
    </source>
</evidence>
<dbReference type="AlphaFoldDB" id="A0A317EFK2"/>
<accession>A0A317EFK2</accession>
<dbReference type="Gene3D" id="1.20.1560.10">
    <property type="entry name" value="ABC transporter type 1, transmembrane domain"/>
    <property type="match status" value="1"/>
</dbReference>
<dbReference type="GO" id="GO:0005524">
    <property type="term" value="F:ATP binding"/>
    <property type="evidence" value="ECO:0007669"/>
    <property type="project" value="UniProtKB-KW"/>
</dbReference>
<evidence type="ECO:0000259" key="9">
    <source>
        <dbReference type="PROSITE" id="PS50929"/>
    </source>
</evidence>
<feature type="domain" description="ABC transporter" evidence="8">
    <location>
        <begin position="343"/>
        <end position="560"/>
    </location>
</feature>
<evidence type="ECO:0000256" key="6">
    <source>
        <dbReference type="ARBA" id="ARBA00023136"/>
    </source>
</evidence>
<dbReference type="GO" id="GO:0016887">
    <property type="term" value="F:ATP hydrolysis activity"/>
    <property type="evidence" value="ECO:0007669"/>
    <property type="project" value="InterPro"/>
</dbReference>
<dbReference type="EMBL" id="QGLE01000002">
    <property type="protein sequence ID" value="PWR25066.1"/>
    <property type="molecule type" value="Genomic_DNA"/>
</dbReference>
<dbReference type="InterPro" id="IPR039421">
    <property type="entry name" value="Type_1_exporter"/>
</dbReference>
<keyword evidence="5 7" id="KW-1133">Transmembrane helix</keyword>
<evidence type="ECO:0000256" key="2">
    <source>
        <dbReference type="ARBA" id="ARBA00022692"/>
    </source>
</evidence>
<keyword evidence="3" id="KW-0547">Nucleotide-binding</keyword>
<feature type="transmembrane region" description="Helical" evidence="7">
    <location>
        <begin position="282"/>
        <end position="303"/>
    </location>
</feature>
<dbReference type="SUPFAM" id="SSF90123">
    <property type="entry name" value="ABC transporter transmembrane region"/>
    <property type="match status" value="1"/>
</dbReference>
<evidence type="ECO:0000313" key="11">
    <source>
        <dbReference type="Proteomes" id="UP000245461"/>
    </source>
</evidence>